<dbReference type="EMBL" id="JBBPHU010000008">
    <property type="protein sequence ID" value="KAK7514962.1"/>
    <property type="molecule type" value="Genomic_DNA"/>
</dbReference>
<keyword evidence="2" id="KW-1185">Reference proteome</keyword>
<protein>
    <submittedName>
        <fullName evidence="1">Uncharacterized protein</fullName>
    </submittedName>
</protein>
<dbReference type="Proteomes" id="UP001363622">
    <property type="component" value="Unassembled WGS sequence"/>
</dbReference>
<evidence type="ECO:0000313" key="1">
    <source>
        <dbReference type="EMBL" id="KAK7514962.1"/>
    </source>
</evidence>
<reference evidence="1 2" key="1">
    <citation type="submission" date="2024-04" db="EMBL/GenBank/DDBJ databases">
        <title>Phyllosticta paracitricarpa is synonymous to the EU quarantine fungus P. citricarpa based on phylogenomic analyses.</title>
        <authorList>
            <consortium name="Lawrence Berkeley National Laboratory"/>
            <person name="Van Ingen-Buijs V.A."/>
            <person name="Van Westerhoven A.C."/>
            <person name="Haridas S."/>
            <person name="Skiadas P."/>
            <person name="Martin F."/>
            <person name="Groenewald J.Z."/>
            <person name="Crous P.W."/>
            <person name="Seidl M.F."/>
        </authorList>
    </citation>
    <scope>NUCLEOTIDE SEQUENCE [LARGE SCALE GENOMIC DNA]</scope>
    <source>
        <strain evidence="1 2">CBS 123371</strain>
    </source>
</reference>
<sequence>MCINAASTLALLISSPTPGGKSPLFKPGGLAIFGTFSSALHKIRRRIFHLGFGLMPGLEEELPECGVLLRHAVWLCCAHRWLYGSEVACPLFKASSGRARGRGMMRKCRIQLGTQLFKLLWSKIAQSSGQTNPQGGVEMARPKQIASQSFHLTDGWCHSVLMTKMRNSPPSRQSIERCKFQSRKIDPYTETARLKAKPGYLLEPSSTKHVLAKEGRRIWACMNRVGCVDGDARNATRRNSNLQSAARQPGDHKCFQHQHVQIALVTMLQLQQAFRCCWLK</sequence>
<gene>
    <name evidence="1" type="ORF">IWZ03DRAFT_233470</name>
</gene>
<organism evidence="1 2">
    <name type="scientific">Phyllosticta citriasiana</name>
    <dbReference type="NCBI Taxonomy" id="595635"/>
    <lineage>
        <taxon>Eukaryota</taxon>
        <taxon>Fungi</taxon>
        <taxon>Dikarya</taxon>
        <taxon>Ascomycota</taxon>
        <taxon>Pezizomycotina</taxon>
        <taxon>Dothideomycetes</taxon>
        <taxon>Dothideomycetes incertae sedis</taxon>
        <taxon>Botryosphaeriales</taxon>
        <taxon>Phyllostictaceae</taxon>
        <taxon>Phyllosticta</taxon>
    </lineage>
</organism>
<proteinExistence type="predicted"/>
<comment type="caution">
    <text evidence="1">The sequence shown here is derived from an EMBL/GenBank/DDBJ whole genome shotgun (WGS) entry which is preliminary data.</text>
</comment>
<evidence type="ECO:0000313" key="2">
    <source>
        <dbReference type="Proteomes" id="UP001363622"/>
    </source>
</evidence>
<accession>A0ABR1KHQ7</accession>
<name>A0ABR1KHQ7_9PEZI</name>